<evidence type="ECO:0000256" key="5">
    <source>
        <dbReference type="ARBA" id="ARBA00022840"/>
    </source>
</evidence>
<dbReference type="PROSITE" id="PS50011">
    <property type="entry name" value="PROTEIN_KINASE_DOM"/>
    <property type="match status" value="1"/>
</dbReference>
<keyword evidence="4" id="KW-0418">Kinase</keyword>
<evidence type="ECO:0000256" key="3">
    <source>
        <dbReference type="ARBA" id="ARBA00022741"/>
    </source>
</evidence>
<sequence>MVGVFLDPNYRFGSQGRYIIKKKLGEGGCAPVFRAMDTKAIKKGRSPFVALKVVRRDEGFRTQSLRRESVVYALTSDRALPELRGAGEWNEYEYIAMEVLAGKSLREVLYAAARGRVKFPIYKVILTALSLCRVISLFDKKDIVFDDLSPQGVMFQGYRLRIFDFGLCVARNETFANAAKLRYLSPYKIKRERANLQSTMFVLGIMIWEMITGRQLFVAQKNEDIVNQILRKPIPSLTQSVLEHFGVTERDQDGDRNNEITELSIALDRIVQKLLKRSIQEAFSTMEEVEDGLRACFGLAVSLSPLEPEFVIPMEIDGREESYIF</sequence>
<keyword evidence="5" id="KW-0067">ATP-binding</keyword>
<keyword evidence="1" id="KW-0723">Serine/threonine-protein kinase</keyword>
<reference evidence="7 8" key="1">
    <citation type="journal article" date="2016" name="Nat. Commun.">
        <title>Thousands of microbial genomes shed light on interconnected biogeochemical processes in an aquifer system.</title>
        <authorList>
            <person name="Anantharaman K."/>
            <person name="Brown C.T."/>
            <person name="Hug L.A."/>
            <person name="Sharon I."/>
            <person name="Castelle C.J."/>
            <person name="Probst A.J."/>
            <person name="Thomas B.C."/>
            <person name="Singh A."/>
            <person name="Wilkins M.J."/>
            <person name="Karaoz U."/>
            <person name="Brodie E.L."/>
            <person name="Williams K.H."/>
            <person name="Hubbard S.S."/>
            <person name="Banfield J.F."/>
        </authorList>
    </citation>
    <scope>NUCLEOTIDE SEQUENCE [LARGE SCALE GENOMIC DNA]</scope>
</reference>
<comment type="caution">
    <text evidence="7">The sequence shown here is derived from an EMBL/GenBank/DDBJ whole genome shotgun (WGS) entry which is preliminary data.</text>
</comment>
<accession>A0A1F4TRZ4</accession>
<keyword evidence="3" id="KW-0547">Nucleotide-binding</keyword>
<protein>
    <recommendedName>
        <fullName evidence="6">Protein kinase domain-containing protein</fullName>
    </recommendedName>
</protein>
<dbReference type="SUPFAM" id="SSF56112">
    <property type="entry name" value="Protein kinase-like (PK-like)"/>
    <property type="match status" value="1"/>
</dbReference>
<dbReference type="Gene3D" id="3.30.200.20">
    <property type="entry name" value="Phosphorylase Kinase, domain 1"/>
    <property type="match status" value="1"/>
</dbReference>
<dbReference type="AlphaFoldDB" id="A0A1F4TRZ4"/>
<dbReference type="Pfam" id="PF00069">
    <property type="entry name" value="Pkinase"/>
    <property type="match status" value="1"/>
</dbReference>
<evidence type="ECO:0000256" key="2">
    <source>
        <dbReference type="ARBA" id="ARBA00022679"/>
    </source>
</evidence>
<dbReference type="InterPro" id="IPR011009">
    <property type="entry name" value="Kinase-like_dom_sf"/>
</dbReference>
<evidence type="ECO:0000256" key="1">
    <source>
        <dbReference type="ARBA" id="ARBA00022527"/>
    </source>
</evidence>
<evidence type="ECO:0000256" key="4">
    <source>
        <dbReference type="ARBA" id="ARBA00022777"/>
    </source>
</evidence>
<evidence type="ECO:0000313" key="7">
    <source>
        <dbReference type="EMBL" id="OGC35407.1"/>
    </source>
</evidence>
<dbReference type="EMBL" id="MEUI01000002">
    <property type="protein sequence ID" value="OGC35407.1"/>
    <property type="molecule type" value="Genomic_DNA"/>
</dbReference>
<evidence type="ECO:0000259" key="6">
    <source>
        <dbReference type="PROSITE" id="PS50011"/>
    </source>
</evidence>
<gene>
    <name evidence="7" type="ORF">A2462_02560</name>
</gene>
<organism evidence="7 8">
    <name type="scientific">candidate division WOR-1 bacterium RIFOXYC2_FULL_41_25</name>
    <dbReference type="NCBI Taxonomy" id="1802586"/>
    <lineage>
        <taxon>Bacteria</taxon>
        <taxon>Bacillati</taxon>
        <taxon>Saganbacteria</taxon>
    </lineage>
</organism>
<keyword evidence="2" id="KW-0808">Transferase</keyword>
<name>A0A1F4TRZ4_UNCSA</name>
<dbReference type="Proteomes" id="UP000177309">
    <property type="component" value="Unassembled WGS sequence"/>
</dbReference>
<evidence type="ECO:0000313" key="8">
    <source>
        <dbReference type="Proteomes" id="UP000177309"/>
    </source>
</evidence>
<dbReference type="PANTHER" id="PTHR24351">
    <property type="entry name" value="RIBOSOMAL PROTEIN S6 KINASE"/>
    <property type="match status" value="1"/>
</dbReference>
<proteinExistence type="predicted"/>
<feature type="domain" description="Protein kinase" evidence="6">
    <location>
        <begin position="18"/>
        <end position="297"/>
    </location>
</feature>
<dbReference type="SMART" id="SM00220">
    <property type="entry name" value="S_TKc"/>
    <property type="match status" value="1"/>
</dbReference>
<dbReference type="GO" id="GO:0005524">
    <property type="term" value="F:ATP binding"/>
    <property type="evidence" value="ECO:0007669"/>
    <property type="project" value="UniProtKB-KW"/>
</dbReference>
<dbReference type="InterPro" id="IPR000719">
    <property type="entry name" value="Prot_kinase_dom"/>
</dbReference>
<dbReference type="Gene3D" id="1.10.510.10">
    <property type="entry name" value="Transferase(Phosphotransferase) domain 1"/>
    <property type="match status" value="1"/>
</dbReference>
<dbReference type="GO" id="GO:0004674">
    <property type="term" value="F:protein serine/threonine kinase activity"/>
    <property type="evidence" value="ECO:0007669"/>
    <property type="project" value="UniProtKB-KW"/>
</dbReference>